<evidence type="ECO:0000256" key="1">
    <source>
        <dbReference type="SAM" id="MobiDB-lite"/>
    </source>
</evidence>
<feature type="region of interest" description="Disordered" evidence="1">
    <location>
        <begin position="1"/>
        <end position="38"/>
    </location>
</feature>
<feature type="compositionally biased region" description="Acidic residues" evidence="1">
    <location>
        <begin position="9"/>
        <end position="38"/>
    </location>
</feature>
<reference evidence="2" key="1">
    <citation type="journal article" date="2019" name="bioRxiv">
        <title>The Genome of the Zebra Mussel, Dreissena polymorpha: A Resource for Invasive Species Research.</title>
        <authorList>
            <person name="McCartney M.A."/>
            <person name="Auch B."/>
            <person name="Kono T."/>
            <person name="Mallez S."/>
            <person name="Zhang Y."/>
            <person name="Obille A."/>
            <person name="Becker A."/>
            <person name="Abrahante J.E."/>
            <person name="Garbe J."/>
            <person name="Badalamenti J.P."/>
            <person name="Herman A."/>
            <person name="Mangelson H."/>
            <person name="Liachko I."/>
            <person name="Sullivan S."/>
            <person name="Sone E.D."/>
            <person name="Koren S."/>
            <person name="Silverstein K.A.T."/>
            <person name="Beckman K.B."/>
            <person name="Gohl D.M."/>
        </authorList>
    </citation>
    <scope>NUCLEOTIDE SEQUENCE</scope>
    <source>
        <strain evidence="2">Duluth1</strain>
        <tissue evidence="2">Whole animal</tissue>
    </source>
</reference>
<evidence type="ECO:0000313" key="3">
    <source>
        <dbReference type="Proteomes" id="UP000828390"/>
    </source>
</evidence>
<dbReference type="Proteomes" id="UP000828390">
    <property type="component" value="Unassembled WGS sequence"/>
</dbReference>
<reference evidence="2" key="2">
    <citation type="submission" date="2020-11" db="EMBL/GenBank/DDBJ databases">
        <authorList>
            <person name="McCartney M.A."/>
            <person name="Auch B."/>
            <person name="Kono T."/>
            <person name="Mallez S."/>
            <person name="Becker A."/>
            <person name="Gohl D.M."/>
            <person name="Silverstein K.A.T."/>
            <person name="Koren S."/>
            <person name="Bechman K.B."/>
            <person name="Herman A."/>
            <person name="Abrahante J.E."/>
            <person name="Garbe J."/>
        </authorList>
    </citation>
    <scope>NUCLEOTIDE SEQUENCE</scope>
    <source>
        <strain evidence="2">Duluth1</strain>
        <tissue evidence="2">Whole animal</tissue>
    </source>
</reference>
<proteinExistence type="predicted"/>
<dbReference type="EMBL" id="JAIWYP010000014">
    <property type="protein sequence ID" value="KAH3713627.1"/>
    <property type="molecule type" value="Genomic_DNA"/>
</dbReference>
<comment type="caution">
    <text evidence="2">The sequence shown here is derived from an EMBL/GenBank/DDBJ whole genome shotgun (WGS) entry which is preliminary data.</text>
</comment>
<protein>
    <submittedName>
        <fullName evidence="2">Uncharacterized protein</fullName>
    </submittedName>
</protein>
<sequence length="82" mass="9489">MHCTLQILTDDDDDDENNDDGGDDDDDEEEEVEEEDEEDVMIIRNMVDDAGEAEFTMLSMVISRIMGYSDRRMLRIIVVELL</sequence>
<keyword evidence="3" id="KW-1185">Reference proteome</keyword>
<gene>
    <name evidence="2" type="ORF">DPMN_073424</name>
</gene>
<organism evidence="2 3">
    <name type="scientific">Dreissena polymorpha</name>
    <name type="common">Zebra mussel</name>
    <name type="synonym">Mytilus polymorpha</name>
    <dbReference type="NCBI Taxonomy" id="45954"/>
    <lineage>
        <taxon>Eukaryota</taxon>
        <taxon>Metazoa</taxon>
        <taxon>Spiralia</taxon>
        <taxon>Lophotrochozoa</taxon>
        <taxon>Mollusca</taxon>
        <taxon>Bivalvia</taxon>
        <taxon>Autobranchia</taxon>
        <taxon>Heteroconchia</taxon>
        <taxon>Euheterodonta</taxon>
        <taxon>Imparidentia</taxon>
        <taxon>Neoheterodontei</taxon>
        <taxon>Myida</taxon>
        <taxon>Dreissenoidea</taxon>
        <taxon>Dreissenidae</taxon>
        <taxon>Dreissena</taxon>
    </lineage>
</organism>
<dbReference type="AlphaFoldDB" id="A0A9D4BZ06"/>
<evidence type="ECO:0000313" key="2">
    <source>
        <dbReference type="EMBL" id="KAH3713627.1"/>
    </source>
</evidence>
<name>A0A9D4BZ06_DREPO</name>
<accession>A0A9D4BZ06</accession>